<dbReference type="OrthoDB" id="5987198at2759"/>
<evidence type="ECO:0000313" key="2">
    <source>
        <dbReference type="EMBL" id="TFY54998.1"/>
    </source>
</evidence>
<dbReference type="EMBL" id="SEOQ01000963">
    <property type="protein sequence ID" value="TFY54998.1"/>
    <property type="molecule type" value="Genomic_DNA"/>
</dbReference>
<dbReference type="InterPro" id="IPR011009">
    <property type="entry name" value="Kinase-like_dom_sf"/>
</dbReference>
<reference evidence="2 3" key="1">
    <citation type="submission" date="2019-02" db="EMBL/GenBank/DDBJ databases">
        <title>Genome sequencing of the rare red list fungi Dentipellis fragilis.</title>
        <authorList>
            <person name="Buettner E."/>
            <person name="Kellner H."/>
        </authorList>
    </citation>
    <scope>NUCLEOTIDE SEQUENCE [LARGE SCALE GENOMIC DNA]</scope>
    <source>
        <strain evidence="2 3">DSM 105465</strain>
    </source>
</reference>
<name>A0A4Y9XZ85_9AGAM</name>
<dbReference type="GO" id="GO:0004672">
    <property type="term" value="F:protein kinase activity"/>
    <property type="evidence" value="ECO:0007669"/>
    <property type="project" value="InterPro"/>
</dbReference>
<dbReference type="Gene3D" id="1.10.510.10">
    <property type="entry name" value="Transferase(Phosphotransferase) domain 1"/>
    <property type="match status" value="1"/>
</dbReference>
<gene>
    <name evidence="2" type="ORF">EVG20_g9481</name>
</gene>
<sequence length="393" mass="46945">MPSSLDERAERLDALRDRVFGPRTEEERRYAEDPGTLRASEKWWRDHYEMLLEHGYTLRPRFNPNWSPPWKDTRRFFMEYEEGQQTDRVQVLDATRNSDGAYVTLKKLNMARGRSDMEEVEINQYLSSEPLSLDPRNHCAQSLEIFPIPDTENVYMMVMPTLRPFDNPVFATFGEAVAFFTQLFEGLQFLHERKIAHRDCCRPNIMMDATSMYPKPWHFVELNMRRDWKGKAKHYTRTERPVKYYYVDFGLSQHYKPEDILTWPPLTLPVHGADKTAPENRDEKYETPCNPFATDIYYLGNLIRQSFMQKYYGFGFMKELVADMVLDDPSKRPDINEVVTRFAKIRESLHSWKLRSRTIRRKEWKIVTLWRYPTHIFRTIRFIVTRKPAIPDP</sequence>
<dbReference type="STRING" id="205917.A0A4Y9XZ85"/>
<protein>
    <recommendedName>
        <fullName evidence="1">Protein kinase domain-containing protein</fullName>
    </recommendedName>
</protein>
<dbReference type="SMART" id="SM00220">
    <property type="entry name" value="S_TKc"/>
    <property type="match status" value="1"/>
</dbReference>
<proteinExistence type="predicted"/>
<dbReference type="Proteomes" id="UP000298327">
    <property type="component" value="Unassembled WGS sequence"/>
</dbReference>
<accession>A0A4Y9XZ85</accession>
<dbReference type="GO" id="GO:0005524">
    <property type="term" value="F:ATP binding"/>
    <property type="evidence" value="ECO:0007669"/>
    <property type="project" value="InterPro"/>
</dbReference>
<dbReference type="InterPro" id="IPR000719">
    <property type="entry name" value="Prot_kinase_dom"/>
</dbReference>
<feature type="domain" description="Protein kinase" evidence="1">
    <location>
        <begin position="77"/>
        <end position="393"/>
    </location>
</feature>
<keyword evidence="3" id="KW-1185">Reference proteome</keyword>
<evidence type="ECO:0000259" key="1">
    <source>
        <dbReference type="PROSITE" id="PS50011"/>
    </source>
</evidence>
<comment type="caution">
    <text evidence="2">The sequence shown here is derived from an EMBL/GenBank/DDBJ whole genome shotgun (WGS) entry which is preliminary data.</text>
</comment>
<dbReference type="PROSITE" id="PS50011">
    <property type="entry name" value="PROTEIN_KINASE_DOM"/>
    <property type="match status" value="1"/>
</dbReference>
<evidence type="ECO:0000313" key="3">
    <source>
        <dbReference type="Proteomes" id="UP000298327"/>
    </source>
</evidence>
<dbReference type="AlphaFoldDB" id="A0A4Y9XZ85"/>
<dbReference type="SUPFAM" id="SSF56112">
    <property type="entry name" value="Protein kinase-like (PK-like)"/>
    <property type="match status" value="1"/>
</dbReference>
<organism evidence="2 3">
    <name type="scientific">Dentipellis fragilis</name>
    <dbReference type="NCBI Taxonomy" id="205917"/>
    <lineage>
        <taxon>Eukaryota</taxon>
        <taxon>Fungi</taxon>
        <taxon>Dikarya</taxon>
        <taxon>Basidiomycota</taxon>
        <taxon>Agaricomycotina</taxon>
        <taxon>Agaricomycetes</taxon>
        <taxon>Russulales</taxon>
        <taxon>Hericiaceae</taxon>
        <taxon>Dentipellis</taxon>
    </lineage>
</organism>